<protein>
    <submittedName>
        <fullName evidence="2">Uncharacterized protein</fullName>
    </submittedName>
</protein>
<evidence type="ECO:0000256" key="1">
    <source>
        <dbReference type="SAM" id="Phobius"/>
    </source>
</evidence>
<name>A0A239L6C0_9BACT</name>
<gene>
    <name evidence="2" type="ORF">SAMN05421770_106116</name>
</gene>
<reference evidence="2 3" key="1">
    <citation type="submission" date="2017-06" db="EMBL/GenBank/DDBJ databases">
        <authorList>
            <person name="Kim H.J."/>
            <person name="Triplett B.A."/>
        </authorList>
    </citation>
    <scope>NUCLEOTIDE SEQUENCE [LARGE SCALE GENOMIC DNA]</scope>
    <source>
        <strain evidence="2 3">DSM 18704</strain>
    </source>
</reference>
<keyword evidence="1" id="KW-1133">Transmembrane helix</keyword>
<keyword evidence="1" id="KW-0472">Membrane</keyword>
<feature type="transmembrane region" description="Helical" evidence="1">
    <location>
        <begin position="54"/>
        <end position="74"/>
    </location>
</feature>
<sequence>MSLYLSDGDSYAGWHSTGRWFAFAGAVAGAAALAGYVFTHGYLAANLPASDQMVAFMAQWVGGGFAALMAFAAYGSIGMSREERGDVEVSETGVRRILEPGRENFLPRAEIAGMIVRRSGGVDLVDHSGQQRMVIPRSLDGYRDCIAEIKALGVERLPAKAVIARKKPASGEWALTMAMLLCFEFTLNKNTVMKHHVAGILLVAIVAGRVLVDWRKKKTGPLGAWLMMLCAVCWVVYRWVWVW</sequence>
<evidence type="ECO:0000313" key="3">
    <source>
        <dbReference type="Proteomes" id="UP000198356"/>
    </source>
</evidence>
<dbReference type="EMBL" id="FZOU01000006">
    <property type="protein sequence ID" value="SNT25562.1"/>
    <property type="molecule type" value="Genomic_DNA"/>
</dbReference>
<dbReference type="AlphaFoldDB" id="A0A239L6C0"/>
<dbReference type="OrthoDB" id="9941303at2"/>
<keyword evidence="3" id="KW-1185">Reference proteome</keyword>
<proteinExistence type="predicted"/>
<keyword evidence="1" id="KW-0812">Transmembrane</keyword>
<feature type="transmembrane region" description="Helical" evidence="1">
    <location>
        <begin position="193"/>
        <end position="212"/>
    </location>
</feature>
<accession>A0A239L6C0</accession>
<feature type="transmembrane region" description="Helical" evidence="1">
    <location>
        <begin position="224"/>
        <end position="241"/>
    </location>
</feature>
<evidence type="ECO:0000313" key="2">
    <source>
        <dbReference type="EMBL" id="SNT25562.1"/>
    </source>
</evidence>
<dbReference type="Proteomes" id="UP000198356">
    <property type="component" value="Unassembled WGS sequence"/>
</dbReference>
<organism evidence="2 3">
    <name type="scientific">Granulicella rosea</name>
    <dbReference type="NCBI Taxonomy" id="474952"/>
    <lineage>
        <taxon>Bacteria</taxon>
        <taxon>Pseudomonadati</taxon>
        <taxon>Acidobacteriota</taxon>
        <taxon>Terriglobia</taxon>
        <taxon>Terriglobales</taxon>
        <taxon>Acidobacteriaceae</taxon>
        <taxon>Granulicella</taxon>
    </lineage>
</organism>
<dbReference type="RefSeq" id="WP_089409452.1">
    <property type="nucleotide sequence ID" value="NZ_FZOU01000006.1"/>
</dbReference>
<feature type="transmembrane region" description="Helical" evidence="1">
    <location>
        <begin position="20"/>
        <end position="42"/>
    </location>
</feature>